<sequence>MQITNSRHIHDRWLTFTPHPTSHDAPPRATRHHPPEGPMGNATRLSVHGQPTQRQRTPNAPVSIRWHLARRPRSNVTMNMRILCIARIGQAAVSVNGDVLLLLLLPQHIIVRHESSQPPMQAANTSSQ</sequence>
<accession>A0AA36GD71</accession>
<dbReference type="EMBL" id="CATQJA010002687">
    <property type="protein sequence ID" value="CAJ0584177.1"/>
    <property type="molecule type" value="Genomic_DNA"/>
</dbReference>
<feature type="region of interest" description="Disordered" evidence="1">
    <location>
        <begin position="16"/>
        <end position="59"/>
    </location>
</feature>
<keyword evidence="3" id="KW-1185">Reference proteome</keyword>
<name>A0AA36GD71_9BILA</name>
<organism evidence="2 3">
    <name type="scientific">Mesorhabditis spiculigera</name>
    <dbReference type="NCBI Taxonomy" id="96644"/>
    <lineage>
        <taxon>Eukaryota</taxon>
        <taxon>Metazoa</taxon>
        <taxon>Ecdysozoa</taxon>
        <taxon>Nematoda</taxon>
        <taxon>Chromadorea</taxon>
        <taxon>Rhabditida</taxon>
        <taxon>Rhabditina</taxon>
        <taxon>Rhabditomorpha</taxon>
        <taxon>Rhabditoidea</taxon>
        <taxon>Rhabditidae</taxon>
        <taxon>Mesorhabditinae</taxon>
        <taxon>Mesorhabditis</taxon>
    </lineage>
</organism>
<protein>
    <submittedName>
        <fullName evidence="2">Uncharacterized protein</fullName>
    </submittedName>
</protein>
<evidence type="ECO:0000313" key="2">
    <source>
        <dbReference type="EMBL" id="CAJ0584177.1"/>
    </source>
</evidence>
<evidence type="ECO:0000256" key="1">
    <source>
        <dbReference type="SAM" id="MobiDB-lite"/>
    </source>
</evidence>
<evidence type="ECO:0000313" key="3">
    <source>
        <dbReference type="Proteomes" id="UP001177023"/>
    </source>
</evidence>
<reference evidence="2" key="1">
    <citation type="submission" date="2023-06" db="EMBL/GenBank/DDBJ databases">
        <authorList>
            <person name="Delattre M."/>
        </authorList>
    </citation>
    <scope>NUCLEOTIDE SEQUENCE</scope>
    <source>
        <strain evidence="2">AF72</strain>
    </source>
</reference>
<gene>
    <name evidence="2" type="ORF">MSPICULIGERA_LOCUS22239</name>
</gene>
<dbReference type="AlphaFoldDB" id="A0AA36GD71"/>
<comment type="caution">
    <text evidence="2">The sequence shown here is derived from an EMBL/GenBank/DDBJ whole genome shotgun (WGS) entry which is preliminary data.</text>
</comment>
<feature type="compositionally biased region" description="Polar residues" evidence="1">
    <location>
        <begin position="49"/>
        <end position="59"/>
    </location>
</feature>
<feature type="non-terminal residue" evidence="2">
    <location>
        <position position="1"/>
    </location>
</feature>
<proteinExistence type="predicted"/>
<dbReference type="Proteomes" id="UP001177023">
    <property type="component" value="Unassembled WGS sequence"/>
</dbReference>